<evidence type="ECO:0000313" key="1">
    <source>
        <dbReference type="EMBL" id="PFB09078.1"/>
    </source>
</evidence>
<dbReference type="AlphaFoldDB" id="A0A9X6Z627"/>
<gene>
    <name evidence="1" type="ORF">CN398_05430</name>
</gene>
<organism evidence="1 2">
    <name type="scientific">Bacillus thuringiensis</name>
    <dbReference type="NCBI Taxonomy" id="1428"/>
    <lineage>
        <taxon>Bacteria</taxon>
        <taxon>Bacillati</taxon>
        <taxon>Bacillota</taxon>
        <taxon>Bacilli</taxon>
        <taxon>Bacillales</taxon>
        <taxon>Bacillaceae</taxon>
        <taxon>Bacillus</taxon>
        <taxon>Bacillus cereus group</taxon>
    </lineage>
</organism>
<evidence type="ECO:0000313" key="2">
    <source>
        <dbReference type="Proteomes" id="UP000220397"/>
    </source>
</evidence>
<proteinExistence type="predicted"/>
<sequence length="155" mass="18258">MIMTYYFEVMERGMKMALQTNAEETAWLQKQNNILLDIENNLSLYSDSELQKHFDTFYNTVCSWQLKYPTQHLMMFWAIGANYDGFIAGNNHSFIGLYRELMDMVKDGDMTKPIRAVSNNQLIEIHEDGTKVVIDSNYEETTRKNKKERMMQNEA</sequence>
<dbReference type="Proteomes" id="UP000220397">
    <property type="component" value="Unassembled WGS sequence"/>
</dbReference>
<dbReference type="EMBL" id="NTUS01000013">
    <property type="protein sequence ID" value="PFB09078.1"/>
    <property type="molecule type" value="Genomic_DNA"/>
</dbReference>
<reference evidence="1 2" key="1">
    <citation type="submission" date="2017-09" db="EMBL/GenBank/DDBJ databases">
        <title>Large-scale bioinformatics analysis of Bacillus genomes uncovers conserved roles of natural products in bacterial physiology.</title>
        <authorList>
            <consortium name="Agbiome Team Llc"/>
            <person name="Bleich R.M."/>
            <person name="Kirk G.J."/>
            <person name="Santa Maria K.C."/>
            <person name="Allen S.E."/>
            <person name="Farag S."/>
            <person name="Shank E.A."/>
            <person name="Bowers A."/>
        </authorList>
    </citation>
    <scope>NUCLEOTIDE SEQUENCE [LARGE SCALE GENOMIC DNA]</scope>
    <source>
        <strain evidence="1 2">AFS015413</strain>
    </source>
</reference>
<comment type="caution">
    <text evidence="1">The sequence shown here is derived from an EMBL/GenBank/DDBJ whole genome shotgun (WGS) entry which is preliminary data.</text>
</comment>
<accession>A0A9X6Z627</accession>
<name>A0A9X6Z627_BACTU</name>
<protein>
    <submittedName>
        <fullName evidence="1">Uncharacterized protein</fullName>
    </submittedName>
</protein>